<evidence type="ECO:0000313" key="2">
    <source>
        <dbReference type="Proteomes" id="UP001065298"/>
    </source>
</evidence>
<keyword evidence="2" id="KW-1185">Reference proteome</keyword>
<protein>
    <submittedName>
        <fullName evidence="1">Uncharacterized protein</fullName>
    </submittedName>
</protein>
<comment type="caution">
    <text evidence="1">The sequence shown here is derived from an EMBL/GenBank/DDBJ whole genome shotgun (WGS) entry which is preliminary data.</text>
</comment>
<accession>A0ACC0QDN8</accession>
<dbReference type="Proteomes" id="UP001065298">
    <property type="component" value="Chromosome 12"/>
</dbReference>
<gene>
    <name evidence="1" type="ORF">NCS57_01381000</name>
</gene>
<sequence length="471" mass="53480">MISSRSVRGHEASKPTADLMFVSITRPDQIKDRNTQRKINRHVMKPIGLARRRKQKNGQIELAVKSVETPLSTAVAPWQADDNIEYASRLYMQSIPSPMSADQDLNYRHFSSRAYKIIAFLREWDSPVCSMMRELSFTLAMMEDSAMHITLALTLVFAQERRKHLPEESNSSLGHYNKSVGLINQRLTSIGNQVCDALIGVVITLACYDICIFNLDRWVIHMKGLRKVVELRGGFNKISSRYLQTTLTWTSLTGSMMLDSPSFFEALEEPLPQRRASRDLGIVTGTLQKRLPDHLNLCTLLESMSEFATAAREKSQWTNDTISQQKLQYAVSTVLKLPRHDISDIRDDGIALYEVLRLASLLFLSGPSTRFAGNKSGNTIVSYHRGRLPMLLRSHRLDWTGLEDLELWVLVIDALAETGQNQEWVLGQINSTMFVRRLSWDGVLGTVARIAWSDGLWARTLDQLRAELEQI</sequence>
<proteinExistence type="predicted"/>
<reference evidence="1" key="1">
    <citation type="submission" date="2022-06" db="EMBL/GenBank/DDBJ databases">
        <title>Fusarium solani species complex genomes reveal bases of compartmentalisation and animal pathogenesis.</title>
        <authorList>
            <person name="Tsai I.J."/>
        </authorList>
    </citation>
    <scope>NUCLEOTIDE SEQUENCE</scope>
    <source>
        <strain evidence="1">Fu6.1</strain>
    </source>
</reference>
<name>A0ACC0QDN8_9HYPO</name>
<organism evidence="1 2">
    <name type="scientific">Fusarium keratoplasticum</name>
    <dbReference type="NCBI Taxonomy" id="1328300"/>
    <lineage>
        <taxon>Eukaryota</taxon>
        <taxon>Fungi</taxon>
        <taxon>Dikarya</taxon>
        <taxon>Ascomycota</taxon>
        <taxon>Pezizomycotina</taxon>
        <taxon>Sordariomycetes</taxon>
        <taxon>Hypocreomycetidae</taxon>
        <taxon>Hypocreales</taxon>
        <taxon>Nectriaceae</taxon>
        <taxon>Fusarium</taxon>
        <taxon>Fusarium solani species complex</taxon>
    </lineage>
</organism>
<dbReference type="EMBL" id="CM046514">
    <property type="protein sequence ID" value="KAI8650472.1"/>
    <property type="molecule type" value="Genomic_DNA"/>
</dbReference>
<evidence type="ECO:0000313" key="1">
    <source>
        <dbReference type="EMBL" id="KAI8650472.1"/>
    </source>
</evidence>